<proteinExistence type="predicted"/>
<dbReference type="InterPro" id="IPR057006">
    <property type="entry name" value="Phage_TAC_19"/>
</dbReference>
<organism evidence="2 3">
    <name type="scientific">Lactobacillus phage LJ</name>
    <dbReference type="NCBI Taxonomy" id="2041454"/>
    <lineage>
        <taxon>Viruses</taxon>
        <taxon>Duplodnaviria</taxon>
        <taxon>Heunggongvirae</taxon>
        <taxon>Uroviricota</taxon>
        <taxon>Caudoviricetes</taxon>
        <taxon>Junavirus</taxon>
        <taxon>Junavirus LJ</taxon>
    </lineage>
</organism>
<dbReference type="Proteomes" id="UP000229119">
    <property type="component" value="Segment"/>
</dbReference>
<keyword evidence="3" id="KW-1185">Reference proteome</keyword>
<evidence type="ECO:0000313" key="3">
    <source>
        <dbReference type="Proteomes" id="UP000229119"/>
    </source>
</evidence>
<dbReference type="Pfam" id="PF23857">
    <property type="entry name" value="Phage_TAC_19"/>
    <property type="match status" value="1"/>
</dbReference>
<name>A0A2D1GPL7_9CAUD</name>
<sequence>MAYQIKLNIKGETCVFTRNGEPTLRDTTNALKVQQQQLRMLNRKDGPSNDDYDENEKNLAKFAVDFWKNQFTTDDVIDGSSISLKSLDSINDAIGDSLSDGEEDKKDTAKKSPKRTSKKPLATLTTSTKQGSLKATD</sequence>
<protein>
    <recommendedName>
        <fullName evidence="4">Tail assembly chaperone</fullName>
    </recommendedName>
</protein>
<accession>A0A2D1GPL7</accession>
<dbReference type="NCBIfam" id="NF047360">
    <property type="entry name" value="tail_chap_PVL"/>
    <property type="match status" value="1"/>
</dbReference>
<gene>
    <name evidence="2" type="ORF">LJ_48</name>
</gene>
<evidence type="ECO:0000256" key="1">
    <source>
        <dbReference type="SAM" id="MobiDB-lite"/>
    </source>
</evidence>
<feature type="compositionally biased region" description="Polar residues" evidence="1">
    <location>
        <begin position="123"/>
        <end position="137"/>
    </location>
</feature>
<reference evidence="2 3" key="1">
    <citation type="submission" date="2017-09" db="EMBL/GenBank/DDBJ databases">
        <title>Complete genomic sequence of the temperate bacteriophage LJ isolated from Lactobacillus casei.</title>
        <authorList>
            <person name="Yu M."/>
            <person name="Qi R."/>
            <person name="Jiang X."/>
            <person name="Tang T."/>
            <person name="Qiao X."/>
            <person name="Jiang Y."/>
            <person name="Wang L."/>
            <person name="Tang L."/>
            <person name="Xu Y."/>
            <person name="Li Y."/>
        </authorList>
    </citation>
    <scope>NUCLEOTIDE SEQUENCE [LARGE SCALE GENOMIC DNA]</scope>
</reference>
<dbReference type="EMBL" id="MF999224">
    <property type="protein sequence ID" value="ATN93908.1"/>
    <property type="molecule type" value="Genomic_DNA"/>
</dbReference>
<evidence type="ECO:0000313" key="2">
    <source>
        <dbReference type="EMBL" id="ATN93908.1"/>
    </source>
</evidence>
<evidence type="ECO:0008006" key="4">
    <source>
        <dbReference type="Google" id="ProtNLM"/>
    </source>
</evidence>
<feature type="region of interest" description="Disordered" evidence="1">
    <location>
        <begin position="93"/>
        <end position="137"/>
    </location>
</feature>